<name>A0A2T3IRD6_9GAMM</name>
<dbReference type="OrthoDB" id="5292471at2"/>
<keyword evidence="6" id="KW-0378">Hydrolase</keyword>
<keyword evidence="17" id="KW-1185">Reference proteome</keyword>
<organism evidence="16 17">
    <name type="scientific">Photobacterium lutimaris</name>
    <dbReference type="NCBI Taxonomy" id="388278"/>
    <lineage>
        <taxon>Bacteria</taxon>
        <taxon>Pseudomonadati</taxon>
        <taxon>Pseudomonadota</taxon>
        <taxon>Gammaproteobacteria</taxon>
        <taxon>Vibrionales</taxon>
        <taxon>Vibrionaceae</taxon>
        <taxon>Photobacterium</taxon>
    </lineage>
</organism>
<dbReference type="InterPro" id="IPR004385">
    <property type="entry name" value="NDP_pyrophosphatase"/>
</dbReference>
<dbReference type="Gene3D" id="3.90.79.10">
    <property type="entry name" value="Nucleoside Triphosphate Pyrophosphohydrolase"/>
    <property type="match status" value="1"/>
</dbReference>
<dbReference type="GO" id="GO:0019693">
    <property type="term" value="P:ribose phosphate metabolic process"/>
    <property type="evidence" value="ECO:0007669"/>
    <property type="project" value="TreeGrafter"/>
</dbReference>
<evidence type="ECO:0000256" key="11">
    <source>
        <dbReference type="ARBA" id="ARBA00033056"/>
    </source>
</evidence>
<evidence type="ECO:0000256" key="8">
    <source>
        <dbReference type="ARBA" id="ARBA00025164"/>
    </source>
</evidence>
<dbReference type="PROSITE" id="PS00893">
    <property type="entry name" value="NUDIX_BOX"/>
    <property type="match status" value="1"/>
</dbReference>
<proteinExistence type="inferred from homology"/>
<dbReference type="EMBL" id="PYMH01000015">
    <property type="protein sequence ID" value="PSU30916.1"/>
    <property type="molecule type" value="Genomic_DNA"/>
</dbReference>
<keyword evidence="5 13" id="KW-0479">Metal-binding</keyword>
<comment type="function">
    <text evidence="8">Acts on ADP-mannose and ADP-glucose as well as ADP-ribose. Prevents glycogen biosynthesis. The reaction catalyzed by this enzyme is a limiting step of the gluconeogenic process.</text>
</comment>
<feature type="binding site" evidence="13">
    <location>
        <position position="120"/>
    </location>
    <ligand>
        <name>Mg(2+)</name>
        <dbReference type="ChEBI" id="CHEBI:18420"/>
        <label>1</label>
    </ligand>
</feature>
<reference evidence="16 17" key="1">
    <citation type="submission" date="2018-03" db="EMBL/GenBank/DDBJ databases">
        <title>Whole genome sequencing of Histamine producing bacteria.</title>
        <authorList>
            <person name="Butler K."/>
        </authorList>
    </citation>
    <scope>NUCLEOTIDE SEQUENCE [LARGE SCALE GENOMIC DNA]</scope>
    <source>
        <strain evidence="16 17">JCM 13586</strain>
    </source>
</reference>
<dbReference type="CDD" id="cd24155">
    <property type="entry name" value="NUDIX_ADPRase"/>
    <property type="match status" value="1"/>
</dbReference>
<keyword evidence="7 13" id="KW-0460">Magnesium</keyword>
<evidence type="ECO:0000256" key="5">
    <source>
        <dbReference type="ARBA" id="ARBA00022723"/>
    </source>
</evidence>
<evidence type="ECO:0000313" key="17">
    <source>
        <dbReference type="Proteomes" id="UP000241222"/>
    </source>
</evidence>
<dbReference type="NCBIfam" id="TIGR00052">
    <property type="entry name" value="nudix-type nucleoside diphosphatase, YffH/AdpP family"/>
    <property type="match status" value="1"/>
</dbReference>
<evidence type="ECO:0000256" key="13">
    <source>
        <dbReference type="PIRSR" id="PIRSR604385-2"/>
    </source>
</evidence>
<feature type="domain" description="Nudix hydrolase" evidence="15">
    <location>
        <begin position="58"/>
        <end position="197"/>
    </location>
</feature>
<evidence type="ECO:0000256" key="1">
    <source>
        <dbReference type="ARBA" id="ARBA00001946"/>
    </source>
</evidence>
<gene>
    <name evidence="16" type="ORF">C9I99_22910</name>
</gene>
<comment type="catalytic activity">
    <reaction evidence="12">
        <text>ADP-D-ribose + H2O = D-ribose 5-phosphate + AMP + 2 H(+)</text>
        <dbReference type="Rhea" id="RHEA:10412"/>
        <dbReference type="ChEBI" id="CHEBI:15377"/>
        <dbReference type="ChEBI" id="CHEBI:15378"/>
        <dbReference type="ChEBI" id="CHEBI:57967"/>
        <dbReference type="ChEBI" id="CHEBI:78346"/>
        <dbReference type="ChEBI" id="CHEBI:456215"/>
        <dbReference type="EC" id="3.6.1.13"/>
    </reaction>
</comment>
<evidence type="ECO:0000256" key="10">
    <source>
        <dbReference type="ARBA" id="ARBA00030308"/>
    </source>
</evidence>
<dbReference type="PANTHER" id="PTHR11839:SF5">
    <property type="entry name" value="ADP-RIBOSE PYROPHOSPHATASE"/>
    <property type="match status" value="1"/>
</dbReference>
<feature type="binding site" evidence="13">
    <location>
        <position position="168"/>
    </location>
    <ligand>
        <name>Mg(2+)</name>
        <dbReference type="ChEBI" id="CHEBI:18420"/>
        <label>1</label>
    </ligand>
</feature>
<dbReference type="InterPro" id="IPR020084">
    <property type="entry name" value="NUDIX_hydrolase_CS"/>
</dbReference>
<dbReference type="GO" id="GO:0047631">
    <property type="term" value="F:ADP-ribose diphosphatase activity"/>
    <property type="evidence" value="ECO:0007669"/>
    <property type="project" value="UniProtKB-EC"/>
</dbReference>
<dbReference type="InterPro" id="IPR000086">
    <property type="entry name" value="NUDIX_hydrolase_dom"/>
</dbReference>
<dbReference type="AlphaFoldDB" id="A0A2T3IRD6"/>
<evidence type="ECO:0000256" key="7">
    <source>
        <dbReference type="ARBA" id="ARBA00022842"/>
    </source>
</evidence>
<dbReference type="Pfam" id="PF00293">
    <property type="entry name" value="NUDIX"/>
    <property type="match status" value="1"/>
</dbReference>
<dbReference type="GO" id="GO:0005829">
    <property type="term" value="C:cytosol"/>
    <property type="evidence" value="ECO:0007669"/>
    <property type="project" value="TreeGrafter"/>
</dbReference>
<dbReference type="InterPro" id="IPR015797">
    <property type="entry name" value="NUDIX_hydrolase-like_dom_sf"/>
</dbReference>
<dbReference type="GO" id="GO:0046872">
    <property type="term" value="F:metal ion binding"/>
    <property type="evidence" value="ECO:0007669"/>
    <property type="project" value="UniProtKB-KW"/>
</dbReference>
<feature type="short sequence motif" description="Nudix box" evidence="14">
    <location>
        <begin position="101"/>
        <end position="123"/>
    </location>
</feature>
<evidence type="ECO:0000256" key="14">
    <source>
        <dbReference type="PIRSR" id="PIRSR604385-3"/>
    </source>
</evidence>
<comment type="cofactor">
    <cofactor evidence="1 13">
        <name>Mg(2+)</name>
        <dbReference type="ChEBI" id="CHEBI:18420"/>
    </cofactor>
</comment>
<feature type="binding site" evidence="13">
    <location>
        <position position="100"/>
    </location>
    <ligand>
        <name>Mg(2+)</name>
        <dbReference type="ChEBI" id="CHEBI:18420"/>
        <label>2</label>
    </ligand>
</feature>
<dbReference type="NCBIfam" id="NF008003">
    <property type="entry name" value="PRK10729.1"/>
    <property type="match status" value="1"/>
</dbReference>
<evidence type="ECO:0000256" key="4">
    <source>
        <dbReference type="ARBA" id="ARBA00013297"/>
    </source>
</evidence>
<evidence type="ECO:0000259" key="15">
    <source>
        <dbReference type="PROSITE" id="PS51462"/>
    </source>
</evidence>
<evidence type="ECO:0000256" key="3">
    <source>
        <dbReference type="ARBA" id="ARBA00012453"/>
    </source>
</evidence>
<evidence type="ECO:0000256" key="9">
    <source>
        <dbReference type="ARBA" id="ARBA00030162"/>
    </source>
</evidence>
<accession>A0A2T3IRD6</accession>
<dbReference type="PROSITE" id="PS51462">
    <property type="entry name" value="NUDIX"/>
    <property type="match status" value="1"/>
</dbReference>
<evidence type="ECO:0000256" key="2">
    <source>
        <dbReference type="ARBA" id="ARBA00007482"/>
    </source>
</evidence>
<dbReference type="PANTHER" id="PTHR11839">
    <property type="entry name" value="UDP/ADP-SUGAR PYROPHOSPHATASE"/>
    <property type="match status" value="1"/>
</dbReference>
<dbReference type="SUPFAM" id="SSF55811">
    <property type="entry name" value="Nudix"/>
    <property type="match status" value="1"/>
</dbReference>
<evidence type="ECO:0000256" key="12">
    <source>
        <dbReference type="ARBA" id="ARBA00049546"/>
    </source>
</evidence>
<dbReference type="GO" id="GO:0019144">
    <property type="term" value="F:ADP-sugar diphosphatase activity"/>
    <property type="evidence" value="ECO:0007669"/>
    <property type="project" value="TreeGrafter"/>
</dbReference>
<dbReference type="RefSeq" id="WP_107351157.1">
    <property type="nucleotide sequence ID" value="NZ_PYMH01000015.1"/>
</dbReference>
<evidence type="ECO:0000313" key="16">
    <source>
        <dbReference type="EMBL" id="PSU30916.1"/>
    </source>
</evidence>
<feature type="binding site" evidence="13">
    <location>
        <position position="116"/>
    </location>
    <ligand>
        <name>Mg(2+)</name>
        <dbReference type="ChEBI" id="CHEBI:18420"/>
        <label>1</label>
    </ligand>
</feature>
<dbReference type="EC" id="3.6.1.13" evidence="3"/>
<comment type="caution">
    <text evidence="16">The sequence shown here is derived from an EMBL/GenBank/DDBJ whole genome shotgun (WGS) entry which is preliminary data.</text>
</comment>
<dbReference type="GO" id="GO:0006753">
    <property type="term" value="P:nucleoside phosphate metabolic process"/>
    <property type="evidence" value="ECO:0007669"/>
    <property type="project" value="TreeGrafter"/>
</dbReference>
<sequence length="212" mass="23335">MAKNANKNSGPEQFSTSDVDVIAREPLFNGFFSMVKYRFRHRLFAGGWSEPMDRELFERGHAAAMLPYDPATDQVVLVEQFRVGAMAAEGCSPWQLEIVAGIIEPGEQPVEVVRREAVEEAGLDVGPLHKITRYLSSSGGCSETLDIFVGEVDSTLAGGIHGLAEEGEDIKVHVVSREDAYRWVESGKIENAASIIALQWLQLNYTRLQAAP</sequence>
<dbReference type="Proteomes" id="UP000241222">
    <property type="component" value="Unassembled WGS sequence"/>
</dbReference>
<protein>
    <recommendedName>
        <fullName evidence="4">ADP-ribose pyrophosphatase</fullName>
        <ecNumber evidence="3">3.6.1.13</ecNumber>
    </recommendedName>
    <alternativeName>
        <fullName evidence="9">ADP-ribose diphosphatase</fullName>
    </alternativeName>
    <alternativeName>
        <fullName evidence="11">ADP-ribose phosphohydrolase</fullName>
    </alternativeName>
    <alternativeName>
        <fullName evidence="10">Adenosine diphosphoribose pyrophosphatase</fullName>
    </alternativeName>
</protein>
<evidence type="ECO:0000256" key="6">
    <source>
        <dbReference type="ARBA" id="ARBA00022801"/>
    </source>
</evidence>
<comment type="similarity">
    <text evidence="2">Belongs to the Nudix hydrolase family. NudF subfamily.</text>
</comment>